<dbReference type="EC" id="5.2.1.8" evidence="3 6"/>
<dbReference type="SUPFAM" id="SSF54534">
    <property type="entry name" value="FKBP-like"/>
    <property type="match status" value="2"/>
</dbReference>
<evidence type="ECO:0000256" key="6">
    <source>
        <dbReference type="PROSITE-ProRule" id="PRU00277"/>
    </source>
</evidence>
<protein>
    <recommendedName>
        <fullName evidence="3 6">peptidylprolyl isomerase</fullName>
        <ecNumber evidence="3 6">5.2.1.8</ecNumber>
    </recommendedName>
</protein>
<name>A0ABM7VFY4_9BACT</name>
<feature type="signal peptide" evidence="7">
    <location>
        <begin position="1"/>
        <end position="18"/>
    </location>
</feature>
<evidence type="ECO:0000256" key="1">
    <source>
        <dbReference type="ARBA" id="ARBA00000971"/>
    </source>
</evidence>
<evidence type="ECO:0000256" key="3">
    <source>
        <dbReference type="ARBA" id="ARBA00013194"/>
    </source>
</evidence>
<evidence type="ECO:0000256" key="4">
    <source>
        <dbReference type="ARBA" id="ARBA00023110"/>
    </source>
</evidence>
<evidence type="ECO:0000256" key="2">
    <source>
        <dbReference type="ARBA" id="ARBA00006577"/>
    </source>
</evidence>
<evidence type="ECO:0000313" key="9">
    <source>
        <dbReference type="EMBL" id="BDC99841.1"/>
    </source>
</evidence>
<dbReference type="RefSeq" id="WP_338397036.1">
    <property type="nucleotide sequence ID" value="NZ_AP025292.1"/>
</dbReference>
<dbReference type="PANTHER" id="PTHR43811">
    <property type="entry name" value="FKBP-TYPE PEPTIDYL-PROLYL CIS-TRANS ISOMERASE FKPA"/>
    <property type="match status" value="1"/>
</dbReference>
<proteinExistence type="inferred from homology"/>
<evidence type="ECO:0000256" key="5">
    <source>
        <dbReference type="ARBA" id="ARBA00023235"/>
    </source>
</evidence>
<dbReference type="PROSITE" id="PS50059">
    <property type="entry name" value="FKBP_PPIASE"/>
    <property type="match status" value="1"/>
</dbReference>
<feature type="chain" id="PRO_5046810926" description="peptidylprolyl isomerase" evidence="7">
    <location>
        <begin position="19"/>
        <end position="330"/>
    </location>
</feature>
<dbReference type="PANTHER" id="PTHR43811:SF19">
    <property type="entry name" value="39 KDA FK506-BINDING NUCLEAR PROTEIN"/>
    <property type="match status" value="1"/>
</dbReference>
<dbReference type="InterPro" id="IPR001179">
    <property type="entry name" value="PPIase_FKBP_dom"/>
</dbReference>
<comment type="catalytic activity">
    <reaction evidence="1 6">
        <text>[protein]-peptidylproline (omega=180) = [protein]-peptidylproline (omega=0)</text>
        <dbReference type="Rhea" id="RHEA:16237"/>
        <dbReference type="Rhea" id="RHEA-COMP:10747"/>
        <dbReference type="Rhea" id="RHEA-COMP:10748"/>
        <dbReference type="ChEBI" id="CHEBI:83833"/>
        <dbReference type="ChEBI" id="CHEBI:83834"/>
        <dbReference type="EC" id="5.2.1.8"/>
    </reaction>
</comment>
<accession>A0ABM7VFY4</accession>
<feature type="domain" description="PPIase FKBP-type" evidence="8">
    <location>
        <begin position="222"/>
        <end position="323"/>
    </location>
</feature>
<dbReference type="PROSITE" id="PS51257">
    <property type="entry name" value="PROKAR_LIPOPROTEIN"/>
    <property type="match status" value="1"/>
</dbReference>
<dbReference type="Pfam" id="PF00254">
    <property type="entry name" value="FKBP_C"/>
    <property type="match status" value="1"/>
</dbReference>
<dbReference type="InterPro" id="IPR046357">
    <property type="entry name" value="PPIase_dom_sf"/>
</dbReference>
<reference evidence="9 10" key="1">
    <citation type="submission" date="2021-12" db="EMBL/GenBank/DDBJ databases">
        <title>Genome sequencing of bacteria with rrn-lacking chromosome and rrn-plasmid.</title>
        <authorList>
            <person name="Anda M."/>
            <person name="Iwasaki W."/>
        </authorList>
    </citation>
    <scope>NUCLEOTIDE SEQUENCE [LARGE SCALE GENOMIC DNA]</scope>
    <source>
        <strain evidence="9 10">NBRC 101262</strain>
    </source>
</reference>
<dbReference type="Proteomes" id="UP001354989">
    <property type="component" value="Chromosome"/>
</dbReference>
<comment type="similarity">
    <text evidence="2">Belongs to the FKBP-type PPIase family.</text>
</comment>
<keyword evidence="5 6" id="KW-0413">Isomerase</keyword>
<organism evidence="9 10">
    <name type="scientific">Persicobacter psychrovividus</name>
    <dbReference type="NCBI Taxonomy" id="387638"/>
    <lineage>
        <taxon>Bacteria</taxon>
        <taxon>Pseudomonadati</taxon>
        <taxon>Bacteroidota</taxon>
        <taxon>Cytophagia</taxon>
        <taxon>Cytophagales</taxon>
        <taxon>Persicobacteraceae</taxon>
        <taxon>Persicobacter</taxon>
    </lineage>
</organism>
<sequence length="330" mass="35878">MKKVMRPLAFLLVGGAAALTSCDNSGSKVGKFTTDSGIEYQIVDAGNGPKLAEGQFMEFDFDMTDAKDSVWQTSKGQEIPGIFEFQKMPEGSPASPADALKEMAEGDSMVVTLPAKILFPQDYMRPPMVKEGDTFTMHVRAKKLMAGKEALAARFRELGKEDIAKNIEKSIEMEKEAKELVAKDDQAINDYLKKNDIKAEKTENGVYIEIKEKGDGQAVKAGDQVEVNYAGRTMKGVWFDTSIESVAKEHNLYQEGRPYQAFTFPLGAGRVIKGWDEGVEGLTVGTKATLYIPSGMAYGAQAMGDKIAANSNLVFDIEVVGVKGTDAPAK</sequence>
<keyword evidence="7" id="KW-0732">Signal</keyword>
<keyword evidence="4 6" id="KW-0697">Rotamase</keyword>
<keyword evidence="10" id="KW-1185">Reference proteome</keyword>
<gene>
    <name evidence="9" type="ORF">PEPS_21220</name>
</gene>
<dbReference type="Gene3D" id="3.10.50.40">
    <property type="match status" value="2"/>
</dbReference>
<evidence type="ECO:0000313" key="10">
    <source>
        <dbReference type="Proteomes" id="UP001354989"/>
    </source>
</evidence>
<evidence type="ECO:0000256" key="7">
    <source>
        <dbReference type="SAM" id="SignalP"/>
    </source>
</evidence>
<evidence type="ECO:0000259" key="8">
    <source>
        <dbReference type="PROSITE" id="PS50059"/>
    </source>
</evidence>
<dbReference type="EMBL" id="AP025292">
    <property type="protein sequence ID" value="BDC99841.1"/>
    <property type="molecule type" value="Genomic_DNA"/>
</dbReference>